<feature type="domain" description="Peptidase A1" evidence="4">
    <location>
        <begin position="112"/>
        <end position="451"/>
    </location>
</feature>
<dbReference type="InterPro" id="IPR033121">
    <property type="entry name" value="PEPTIDASE_A1"/>
</dbReference>
<comment type="similarity">
    <text evidence="1">Belongs to the peptidase A1 family.</text>
</comment>
<protein>
    <recommendedName>
        <fullName evidence="4">Peptidase A1 domain-containing protein</fullName>
    </recommendedName>
</protein>
<name>A0A7J6G8K2_CANSA</name>
<comment type="caution">
    <text evidence="5">The sequence shown here is derived from an EMBL/GenBank/DDBJ whole genome shotgun (WGS) entry which is preliminary data.</text>
</comment>
<dbReference type="InterPro" id="IPR032861">
    <property type="entry name" value="TAXi_N"/>
</dbReference>
<dbReference type="InterPro" id="IPR001969">
    <property type="entry name" value="Aspartic_peptidase_AS"/>
</dbReference>
<dbReference type="InterPro" id="IPR001461">
    <property type="entry name" value="Aspartic_peptidase_A1"/>
</dbReference>
<evidence type="ECO:0000256" key="1">
    <source>
        <dbReference type="ARBA" id="ARBA00007447"/>
    </source>
</evidence>
<dbReference type="EMBL" id="JAATIQ010000130">
    <property type="protein sequence ID" value="KAF4379122.1"/>
    <property type="molecule type" value="Genomic_DNA"/>
</dbReference>
<feature type="active site" evidence="2">
    <location>
        <position position="335"/>
    </location>
</feature>
<dbReference type="InterPro" id="IPR032799">
    <property type="entry name" value="TAXi_C"/>
</dbReference>
<keyword evidence="6" id="KW-1185">Reference proteome</keyword>
<dbReference type="Gene3D" id="2.40.70.10">
    <property type="entry name" value="Acid Proteases"/>
    <property type="match status" value="2"/>
</dbReference>
<feature type="active site" evidence="2">
    <location>
        <position position="130"/>
    </location>
</feature>
<accession>A0A7J6G8K2</accession>
<dbReference type="FunFam" id="2.40.70.10:FF:000031">
    <property type="entry name" value="Aspartyl protease AED1"/>
    <property type="match status" value="1"/>
</dbReference>
<dbReference type="FunFam" id="2.40.70.10:FF:000013">
    <property type="entry name" value="Aspartyl protease AED1"/>
    <property type="match status" value="1"/>
</dbReference>
<dbReference type="SUPFAM" id="SSF50630">
    <property type="entry name" value="Acid proteases"/>
    <property type="match status" value="1"/>
</dbReference>
<dbReference type="PANTHER" id="PTHR13683:SF809">
    <property type="entry name" value="PEPTIDASE A1 DOMAIN-CONTAINING PROTEIN"/>
    <property type="match status" value="1"/>
</dbReference>
<feature type="chain" id="PRO_5029916471" description="Peptidase A1 domain-containing protein" evidence="3">
    <location>
        <begin position="22"/>
        <end position="456"/>
    </location>
</feature>
<evidence type="ECO:0000256" key="2">
    <source>
        <dbReference type="PIRSR" id="PIRSR601461-1"/>
    </source>
</evidence>
<feature type="signal peptide" evidence="3">
    <location>
        <begin position="1"/>
        <end position="21"/>
    </location>
</feature>
<dbReference type="AlphaFoldDB" id="A0A7J6G8K2"/>
<dbReference type="PROSITE" id="PS00141">
    <property type="entry name" value="ASP_PROTEASE"/>
    <property type="match status" value="1"/>
</dbReference>
<evidence type="ECO:0000313" key="5">
    <source>
        <dbReference type="EMBL" id="KAF4379122.1"/>
    </source>
</evidence>
<dbReference type="GO" id="GO:0006508">
    <property type="term" value="P:proteolysis"/>
    <property type="evidence" value="ECO:0007669"/>
    <property type="project" value="InterPro"/>
</dbReference>
<reference evidence="5 6" key="1">
    <citation type="journal article" date="2020" name="bioRxiv">
        <title>Sequence and annotation of 42 cannabis genomes reveals extensive copy number variation in cannabinoid synthesis and pathogen resistance genes.</title>
        <authorList>
            <person name="Mckernan K.J."/>
            <person name="Helbert Y."/>
            <person name="Kane L.T."/>
            <person name="Ebling H."/>
            <person name="Zhang L."/>
            <person name="Liu B."/>
            <person name="Eaton Z."/>
            <person name="Mclaughlin S."/>
            <person name="Kingan S."/>
            <person name="Baybayan P."/>
            <person name="Concepcion G."/>
            <person name="Jordan M."/>
            <person name="Riva A."/>
            <person name="Barbazuk W."/>
            <person name="Harkins T."/>
        </authorList>
    </citation>
    <scope>NUCLEOTIDE SEQUENCE [LARGE SCALE GENOMIC DNA]</scope>
    <source>
        <strain evidence="6">cv. Jamaican Lion 4</strain>
        <tissue evidence="5">Leaf</tissue>
    </source>
</reference>
<dbReference type="PROSITE" id="PS51767">
    <property type="entry name" value="PEPTIDASE_A1"/>
    <property type="match status" value="1"/>
</dbReference>
<dbReference type="InterPro" id="IPR021109">
    <property type="entry name" value="Peptidase_aspartic_dom_sf"/>
</dbReference>
<evidence type="ECO:0000259" key="4">
    <source>
        <dbReference type="PROSITE" id="PS51767"/>
    </source>
</evidence>
<proteinExistence type="inferred from homology"/>
<dbReference type="Pfam" id="PF14541">
    <property type="entry name" value="TAXi_C"/>
    <property type="match status" value="1"/>
</dbReference>
<gene>
    <name evidence="5" type="ORF">G4B88_010516</name>
</gene>
<dbReference type="GO" id="GO:0004190">
    <property type="term" value="F:aspartic-type endopeptidase activity"/>
    <property type="evidence" value="ECO:0007669"/>
    <property type="project" value="InterPro"/>
</dbReference>
<evidence type="ECO:0000256" key="3">
    <source>
        <dbReference type="SAM" id="SignalP"/>
    </source>
</evidence>
<dbReference type="PANTHER" id="PTHR13683">
    <property type="entry name" value="ASPARTYL PROTEASES"/>
    <property type="match status" value="1"/>
</dbReference>
<dbReference type="Pfam" id="PF14543">
    <property type="entry name" value="TAXi_N"/>
    <property type="match status" value="1"/>
</dbReference>
<dbReference type="Proteomes" id="UP000583929">
    <property type="component" value="Unassembled WGS sequence"/>
</dbReference>
<sequence>MGSLWFLGLLLLLVLVSSSTAHVFQEKDSLELTIYHVKTNNNSSLNPKSHFEDIVTNDNERLKTLYYTLSQNDTSSTTSSSFSTYSSHHKPTDLKSINIPLNSGMSIGSGNYYVKVGLGSPPKYYSMIIDTGSSFSWLQCQPCKIYCHNQVDPVFDPKTSKTYKHLTCGSPECSSVKQATLNDPFCAAGSDNCIYTASYGDSSFSIGILSQDRLTITQTQILPSFVYGCGQDNQGLFGRAAGILGLARDKLSLLSQASAKYGYAFSYCLPSAEFGQGGVFSIGTSSVSSPAFKYTPMMTDAKNPSLYFLRLTTITVGMKPLGVAPTSYRVPCIIDSGTVITRLPNPLYSALSQAFAKIVSTKFAKAPAVSILDTCFKGSPSAVSAAVPHIQLLFQGGAGLNLGPKNLILEAEKGVTCLAFAASNEYAIIGNRQQQTYKVAYDISKSRIGFAPGGCR</sequence>
<organism evidence="5 6">
    <name type="scientific">Cannabis sativa</name>
    <name type="common">Hemp</name>
    <name type="synonym">Marijuana</name>
    <dbReference type="NCBI Taxonomy" id="3483"/>
    <lineage>
        <taxon>Eukaryota</taxon>
        <taxon>Viridiplantae</taxon>
        <taxon>Streptophyta</taxon>
        <taxon>Embryophyta</taxon>
        <taxon>Tracheophyta</taxon>
        <taxon>Spermatophyta</taxon>
        <taxon>Magnoliopsida</taxon>
        <taxon>eudicotyledons</taxon>
        <taxon>Gunneridae</taxon>
        <taxon>Pentapetalae</taxon>
        <taxon>rosids</taxon>
        <taxon>fabids</taxon>
        <taxon>Rosales</taxon>
        <taxon>Cannabaceae</taxon>
        <taxon>Cannabis</taxon>
    </lineage>
</organism>
<evidence type="ECO:0000313" key="6">
    <source>
        <dbReference type="Proteomes" id="UP000583929"/>
    </source>
</evidence>
<keyword evidence="3" id="KW-0732">Signal</keyword>